<keyword evidence="5" id="KW-1185">Reference proteome</keyword>
<gene>
    <name evidence="4" type="ORF">ACFQ04_00245</name>
</gene>
<comment type="caution">
    <text evidence="4">The sequence shown here is derived from an EMBL/GenBank/DDBJ whole genome shotgun (WGS) entry which is preliminary data.</text>
</comment>
<dbReference type="RefSeq" id="WP_253647781.1">
    <property type="nucleotide sequence ID" value="NZ_BAAAMO010000002.1"/>
</dbReference>
<name>A0ABW3G1V7_9NOCA</name>
<accession>A0ABW3G1V7</accession>
<organism evidence="4 5">
    <name type="scientific">Williamsia deligens</name>
    <dbReference type="NCBI Taxonomy" id="321325"/>
    <lineage>
        <taxon>Bacteria</taxon>
        <taxon>Bacillati</taxon>
        <taxon>Actinomycetota</taxon>
        <taxon>Actinomycetes</taxon>
        <taxon>Mycobacteriales</taxon>
        <taxon>Nocardiaceae</taxon>
        <taxon>Williamsia</taxon>
    </lineage>
</organism>
<feature type="region of interest" description="Disordered" evidence="1">
    <location>
        <begin position="126"/>
        <end position="148"/>
    </location>
</feature>
<dbReference type="EMBL" id="JBHTIL010000001">
    <property type="protein sequence ID" value="MFD0924154.1"/>
    <property type="molecule type" value="Genomic_DNA"/>
</dbReference>
<feature type="transmembrane region" description="Helical" evidence="2">
    <location>
        <begin position="28"/>
        <end position="55"/>
    </location>
</feature>
<sequence length="148" mass="16071">MSASDPETTTTTEPVVFRISPMAYFGPVMMMVSALVLAGASLVYLGWTLVVPVLVAAWMYRIRTVATPDGIRAVGSLRTREIAWADLTGLSFPRWGSVRAVLEDSSRVRLPAVAFRDLPRLSEASGGRIPDPYAARPETRTAESQTAD</sequence>
<keyword evidence="2" id="KW-0812">Transmembrane</keyword>
<keyword evidence="2" id="KW-1133">Transmembrane helix</keyword>
<feature type="domain" description="Low molecular weight protein antigen 6 PH" evidence="3">
    <location>
        <begin position="61"/>
        <end position="131"/>
    </location>
</feature>
<evidence type="ECO:0000259" key="3">
    <source>
        <dbReference type="Pfam" id="PF10756"/>
    </source>
</evidence>
<dbReference type="Proteomes" id="UP001597068">
    <property type="component" value="Unassembled WGS sequence"/>
</dbReference>
<proteinExistence type="predicted"/>
<dbReference type="InterPro" id="IPR019692">
    <property type="entry name" value="CFP-6_PH"/>
</dbReference>
<evidence type="ECO:0000313" key="5">
    <source>
        <dbReference type="Proteomes" id="UP001597068"/>
    </source>
</evidence>
<keyword evidence="2" id="KW-0472">Membrane</keyword>
<evidence type="ECO:0000256" key="1">
    <source>
        <dbReference type="SAM" id="MobiDB-lite"/>
    </source>
</evidence>
<protein>
    <submittedName>
        <fullName evidence="4">PH domain-containing protein</fullName>
    </submittedName>
</protein>
<evidence type="ECO:0000313" key="4">
    <source>
        <dbReference type="EMBL" id="MFD0924154.1"/>
    </source>
</evidence>
<reference evidence="5" key="1">
    <citation type="journal article" date="2019" name="Int. J. Syst. Evol. Microbiol.">
        <title>The Global Catalogue of Microorganisms (GCM) 10K type strain sequencing project: providing services to taxonomists for standard genome sequencing and annotation.</title>
        <authorList>
            <consortium name="The Broad Institute Genomics Platform"/>
            <consortium name="The Broad Institute Genome Sequencing Center for Infectious Disease"/>
            <person name="Wu L."/>
            <person name="Ma J."/>
        </authorList>
    </citation>
    <scope>NUCLEOTIDE SEQUENCE [LARGE SCALE GENOMIC DNA]</scope>
    <source>
        <strain evidence="5">CCUG 50873</strain>
    </source>
</reference>
<evidence type="ECO:0000256" key="2">
    <source>
        <dbReference type="SAM" id="Phobius"/>
    </source>
</evidence>
<dbReference type="Pfam" id="PF10756">
    <property type="entry name" value="bPH_6"/>
    <property type="match status" value="1"/>
</dbReference>